<evidence type="ECO:0000256" key="1">
    <source>
        <dbReference type="SAM" id="MobiDB-lite"/>
    </source>
</evidence>
<dbReference type="InterPro" id="IPR013262">
    <property type="entry name" value="OMP_MIM1/TOM13_mt"/>
</dbReference>
<name>A0AAF0E690_9BASI</name>
<dbReference type="GO" id="GO:0070096">
    <property type="term" value="P:mitochondrial outer membrane translocase complex assembly"/>
    <property type="evidence" value="ECO:0007669"/>
    <property type="project" value="TreeGrafter"/>
</dbReference>
<accession>A0AAF0E690</accession>
<organism evidence="2 3">
    <name type="scientific">Malassezia caprae</name>
    <dbReference type="NCBI Taxonomy" id="1381934"/>
    <lineage>
        <taxon>Eukaryota</taxon>
        <taxon>Fungi</taxon>
        <taxon>Dikarya</taxon>
        <taxon>Basidiomycota</taxon>
        <taxon>Ustilaginomycotina</taxon>
        <taxon>Malasseziomycetes</taxon>
        <taxon>Malasseziales</taxon>
        <taxon>Malasseziaceae</taxon>
        <taxon>Malassezia</taxon>
    </lineage>
</organism>
<dbReference type="PANTHER" id="PTHR28241:SF1">
    <property type="entry name" value="MITOCHONDRIAL IMPORT PROTEIN 1"/>
    <property type="match status" value="1"/>
</dbReference>
<proteinExistence type="predicted"/>
<reference evidence="2" key="1">
    <citation type="submission" date="2023-03" db="EMBL/GenBank/DDBJ databases">
        <title>Mating type loci evolution in Malassezia.</title>
        <authorList>
            <person name="Coelho M.A."/>
        </authorList>
    </citation>
    <scope>NUCLEOTIDE SEQUENCE</scope>
    <source>
        <strain evidence="2">CBS 10434</strain>
    </source>
</reference>
<dbReference type="EMBL" id="CP119909">
    <property type="protein sequence ID" value="WFD18974.1"/>
    <property type="molecule type" value="Genomic_DNA"/>
</dbReference>
<protein>
    <recommendedName>
        <fullName evidence="4">Mitochondrial import protein 1</fullName>
    </recommendedName>
</protein>
<evidence type="ECO:0000313" key="3">
    <source>
        <dbReference type="Proteomes" id="UP001220961"/>
    </source>
</evidence>
<gene>
    <name evidence="2" type="ORF">MCAP1_001187</name>
</gene>
<dbReference type="Proteomes" id="UP001220961">
    <property type="component" value="Chromosome 2"/>
</dbReference>
<dbReference type="PANTHER" id="PTHR28241">
    <property type="entry name" value="MITOCHONDRIAL IMPORT PROTEIN 1"/>
    <property type="match status" value="1"/>
</dbReference>
<dbReference type="Pfam" id="PF08219">
    <property type="entry name" value="TOM13"/>
    <property type="match status" value="1"/>
</dbReference>
<dbReference type="GO" id="GO:0005741">
    <property type="term" value="C:mitochondrial outer membrane"/>
    <property type="evidence" value="ECO:0007669"/>
    <property type="project" value="InterPro"/>
</dbReference>
<dbReference type="GO" id="GO:0045040">
    <property type="term" value="P:protein insertion into mitochondrial outer membrane"/>
    <property type="evidence" value="ECO:0007669"/>
    <property type="project" value="TreeGrafter"/>
</dbReference>
<evidence type="ECO:0008006" key="4">
    <source>
        <dbReference type="Google" id="ProtNLM"/>
    </source>
</evidence>
<dbReference type="AlphaFoldDB" id="A0AAF0E690"/>
<evidence type="ECO:0000313" key="2">
    <source>
        <dbReference type="EMBL" id="WFD18974.1"/>
    </source>
</evidence>
<feature type="region of interest" description="Disordered" evidence="1">
    <location>
        <begin position="27"/>
        <end position="47"/>
    </location>
</feature>
<sequence>MELSRRQPWLGIEKHPGWASLDEAQEVPMEDSAVPMEDSAAPVEASTPDKDLVTLRRSPSIDSGLSTIDEAASVAEPTPLPAPTGELTISAICAPGVPWSRRLLLVTATLAINIGLPFLNGVMLGFGEIFARAFIAPWIGLAPPVPMSRFSASPADVPPMASIPPTGMRSWFLRPKTKDER</sequence>
<keyword evidence="3" id="KW-1185">Reference proteome</keyword>